<dbReference type="PANTHER" id="PTHR24166:SF48">
    <property type="entry name" value="PROTEIN VAPYRIN"/>
    <property type="match status" value="1"/>
</dbReference>
<dbReference type="InterPro" id="IPR001895">
    <property type="entry name" value="RASGEF_cat_dom"/>
</dbReference>
<feature type="domain" description="VPS9" evidence="8">
    <location>
        <begin position="568"/>
        <end position="712"/>
    </location>
</feature>
<dbReference type="EMBL" id="CAIX01000326">
    <property type="protein sequence ID" value="CCI49684.1"/>
    <property type="molecule type" value="Genomic_DNA"/>
</dbReference>
<dbReference type="InterPro" id="IPR050889">
    <property type="entry name" value="Dendritic_Spine_Reg/Scaffold"/>
</dbReference>
<dbReference type="Pfam" id="PF00617">
    <property type="entry name" value="RasGEF"/>
    <property type="match status" value="1"/>
</dbReference>
<feature type="region of interest" description="Disordered" evidence="5">
    <location>
        <begin position="132"/>
        <end position="156"/>
    </location>
</feature>
<dbReference type="PROSITE" id="PS50009">
    <property type="entry name" value="RASGEF_CAT"/>
    <property type="match status" value="1"/>
</dbReference>
<evidence type="ECO:0000313" key="9">
    <source>
        <dbReference type="EMBL" id="CCI49684.1"/>
    </source>
</evidence>
<keyword evidence="1" id="KW-0677">Repeat</keyword>
<sequence length="1789" mass="204247">MERRDSFTYNNTSSASLYHRRSSGSESSIPTTSRHGIWVEVQDPMVPFSNAEILQEHNTKYYSNSHELKQDIHFFAVDKVEEDIPVLEADHDRDSFLVDQVLQDDQECSDQDRSSFTDQCEDIAGVKDIDEEAEEDEGDMNEHHQVSESNAQSQLDPEDTAFIQQHAEDDRSDADHSQDRDIIESMSRTQTAASHSSSHVESSPLTRQFAQIPPVITSANSVYSLNNRNTQRQLVRSGWLYKQREVLKSWNRRYFVLLKRINLQSGSISASFQYYKSTNFAKLRGEIQLQDGPVWIRFLQNHESKRPFCFEVCQGDYSMVCQGTDQDDVNGWVQHLQSLNSDVRRLAESTSSASNRRSTSTNRPPVYATSTQRTIGKPKISALPSSNATSSCKTRPQAILSQLESSRKKSDTTFNPLSESKMVDRYKTKRERATRTRESRVMAELRRIFQAPKSREAIKCRSFVRSIDFQSKTLENPIKRIRDFHGELVENVLREHGTRLVRLQRTHSSFNMDSSTSVLRKVASDNIQMKEFKELESVIRYCTCVYLEELIYLPLFDGLQAYLRQEYQDEDISMNRKLRWLQGKDQAHFHIPNSIKSPTGWRKSWRLLSRMIVHTLPTPKYEVLVATIQDIQAAYHRQHGVPVDLEPDELLPILTYVIVHSGLDNLMSLKVLLTEFSTLTATQAGNTGDDLALHLFTASVELIKTVRIPAVLEDIFRDPVAISIDADWCRYFDFEPEQTYRYGAAIHEVTMHGMTAFGLSVTHGHILVTVNGQNVVLWPYQDIINFLQVTTPPYRLSFISSTDYFKILTTTKSLWNVALMYACQRGDIASVQMLLANGAEVNYVAHECGGNSPLHVAVSALHFNVVSYLLQHGARVNAIGEYGRSALHMVGAPCVMPCSYWESPDRYDGRESILSSSHSTTTNSKTESSVDTIMSSPSAQKRTNSMSQFKYNERIILIIRKLLNHGASLDQVDLYGNTILMLLADKGCLGGIDVVMEADGAFALNAQNWVHGMSALTLAAKQGQYEIVEALLDYGAFVDLRTLHGESALHFAAANANRSICEILIEKGATGNAQTNKGLTPLMVAVSKGHSVSLFEQFCFRDRRLLLPSLQRRGTASVPYTAVITNDASFFADNNVDESQLVESNAQTDDYRVMETIEYLLEQHANTEFVNRQYRTTLHYAAIYGDKSIYEFLESQFERQRDSSQLSMPLHDIPDINGYSALSFLHKREEHFDPETEDFLYEERDGEKELIAGSLESLVRAIFQSRHTNWEDIATIVRFCDDCSQFEALLTLLRAHLTTIESINSTDTPTKEENGGKMTPVFSLRIVLSILDMIIHSVRHQQVIDLEVCEAVCRMMSQIFVLMGEQDRQCMQWLKCYSILPSFLDACRSGRLYDFQWQFPCELQYAELMDLLKEAKKHDQTLLFIEEEKEDPCEESYKLSVQDELLTGAFPKSNSLLKSLDASDPNMHNIRRRLCIAGVWTGPGEQMTQQYTSTDTIEKKIHCDNHKTNFLVKGLSNERARLWILELDAMIFAQQITLLQHCLFSRIKMSEFLAGKRDATKTPFYDRLRKLHNHITTWIVSHILTYEDVDQRAQLLAYYIKVAAICLSPIQNFDGFMAIMNATNDTSIFRLQKTWGRLLPQSRELWHELKKHTENAARTLNKALREASPPTVPYIGVVIQNIVVSQEYPDFVEDNLVNLKKSRQRKAIVSTLSKLQQVPYLFPVEKRVIEHLCSSPKYGDQDSAFQRSLILEPRVTKRQVEEKNLIAHDTSHKPFDTQTSFMRRNAAHK</sequence>
<keyword evidence="4" id="KW-0344">Guanine-nucleotide releasing factor</keyword>
<feature type="repeat" description="ANK" evidence="3">
    <location>
        <begin position="814"/>
        <end position="846"/>
    </location>
</feature>
<feature type="compositionally biased region" description="Low complexity" evidence="5">
    <location>
        <begin position="349"/>
        <end position="363"/>
    </location>
</feature>
<evidence type="ECO:0000256" key="5">
    <source>
        <dbReference type="SAM" id="MobiDB-lite"/>
    </source>
</evidence>
<dbReference type="Gene3D" id="1.25.40.20">
    <property type="entry name" value="Ankyrin repeat-containing domain"/>
    <property type="match status" value="3"/>
</dbReference>
<dbReference type="OrthoDB" id="10254377at2759"/>
<feature type="domain" description="PH" evidence="6">
    <location>
        <begin position="233"/>
        <end position="341"/>
    </location>
</feature>
<dbReference type="SMART" id="SM00248">
    <property type="entry name" value="ANK"/>
    <property type="match status" value="7"/>
</dbReference>
<protein>
    <recommendedName>
        <fullName evidence="11">Ras-GEF domain-containing protein</fullName>
    </recommendedName>
</protein>
<dbReference type="InterPro" id="IPR036964">
    <property type="entry name" value="RASGEF_cat_dom_sf"/>
</dbReference>
<dbReference type="SMART" id="SM00147">
    <property type="entry name" value="RasGEF"/>
    <property type="match status" value="1"/>
</dbReference>
<dbReference type="PROSITE" id="PS50088">
    <property type="entry name" value="ANK_REPEAT"/>
    <property type="match status" value="4"/>
</dbReference>
<dbReference type="Pfam" id="PF12796">
    <property type="entry name" value="Ank_2"/>
    <property type="match status" value="2"/>
</dbReference>
<evidence type="ECO:0000256" key="4">
    <source>
        <dbReference type="PROSITE-ProRule" id="PRU00168"/>
    </source>
</evidence>
<feature type="repeat" description="ANK" evidence="3">
    <location>
        <begin position="849"/>
        <end position="881"/>
    </location>
</feature>
<name>A0A024GSH6_9STRA</name>
<feature type="region of interest" description="Disordered" evidence="5">
    <location>
        <begin position="912"/>
        <end position="945"/>
    </location>
</feature>
<dbReference type="InterPro" id="IPR002110">
    <property type="entry name" value="Ankyrin_rpt"/>
</dbReference>
<keyword evidence="10" id="KW-1185">Reference proteome</keyword>
<dbReference type="InterPro" id="IPR011993">
    <property type="entry name" value="PH-like_dom_sf"/>
</dbReference>
<dbReference type="PROSITE" id="PS50003">
    <property type="entry name" value="PH_DOMAIN"/>
    <property type="match status" value="1"/>
</dbReference>
<dbReference type="Proteomes" id="UP000053237">
    <property type="component" value="Unassembled WGS sequence"/>
</dbReference>
<feature type="region of interest" description="Disordered" evidence="5">
    <location>
        <begin position="346"/>
        <end position="372"/>
    </location>
</feature>
<dbReference type="InParanoid" id="A0A024GSH6"/>
<dbReference type="SUPFAM" id="SSF109993">
    <property type="entry name" value="VPS9 domain"/>
    <property type="match status" value="1"/>
</dbReference>
<dbReference type="PROSITE" id="PS50297">
    <property type="entry name" value="ANK_REP_REGION"/>
    <property type="match status" value="3"/>
</dbReference>
<dbReference type="SUPFAM" id="SSF48366">
    <property type="entry name" value="Ras GEF"/>
    <property type="match status" value="1"/>
</dbReference>
<evidence type="ECO:0000313" key="10">
    <source>
        <dbReference type="Proteomes" id="UP000053237"/>
    </source>
</evidence>
<dbReference type="Gene3D" id="2.30.29.30">
    <property type="entry name" value="Pleckstrin-homology domain (PH domain)/Phosphotyrosine-binding domain (PTB)"/>
    <property type="match status" value="1"/>
</dbReference>
<feature type="compositionally biased region" description="Low complexity" evidence="5">
    <location>
        <begin position="912"/>
        <end position="929"/>
    </location>
</feature>
<dbReference type="InterPro" id="IPR036770">
    <property type="entry name" value="Ankyrin_rpt-contain_sf"/>
</dbReference>
<dbReference type="InterPro" id="IPR023578">
    <property type="entry name" value="Ras_GEF_dom_sf"/>
</dbReference>
<dbReference type="InterPro" id="IPR037191">
    <property type="entry name" value="VPS9_dom_sf"/>
</dbReference>
<organism evidence="9 10">
    <name type="scientific">Albugo candida</name>
    <dbReference type="NCBI Taxonomy" id="65357"/>
    <lineage>
        <taxon>Eukaryota</taxon>
        <taxon>Sar</taxon>
        <taxon>Stramenopiles</taxon>
        <taxon>Oomycota</taxon>
        <taxon>Peronosporomycetes</taxon>
        <taxon>Albuginales</taxon>
        <taxon>Albuginaceae</taxon>
        <taxon>Albugo</taxon>
    </lineage>
</organism>
<feature type="region of interest" description="Disordered" evidence="5">
    <location>
        <begin position="1"/>
        <end position="31"/>
    </location>
</feature>
<feature type="compositionally biased region" description="Polar residues" evidence="5">
    <location>
        <begin position="930"/>
        <end position="945"/>
    </location>
</feature>
<dbReference type="STRING" id="65357.A0A024GSH6"/>
<dbReference type="InterPro" id="IPR001849">
    <property type="entry name" value="PH_domain"/>
</dbReference>
<feature type="compositionally biased region" description="Low complexity" evidence="5">
    <location>
        <begin position="194"/>
        <end position="203"/>
    </location>
</feature>
<evidence type="ECO:0000256" key="1">
    <source>
        <dbReference type="ARBA" id="ARBA00022737"/>
    </source>
</evidence>
<evidence type="ECO:0000259" key="8">
    <source>
        <dbReference type="PROSITE" id="PS51205"/>
    </source>
</evidence>
<proteinExistence type="predicted"/>
<gene>
    <name evidence="9" type="ORF">BN9_110530</name>
</gene>
<dbReference type="Gene3D" id="1.10.840.10">
    <property type="entry name" value="Ras guanine-nucleotide exchange factors catalytic domain"/>
    <property type="match status" value="1"/>
</dbReference>
<feature type="domain" description="Ras-GEF" evidence="7">
    <location>
        <begin position="1528"/>
        <end position="1754"/>
    </location>
</feature>
<feature type="repeat" description="ANK" evidence="3">
    <location>
        <begin position="1011"/>
        <end position="1043"/>
    </location>
</feature>
<dbReference type="SUPFAM" id="SSF50729">
    <property type="entry name" value="PH domain-like"/>
    <property type="match status" value="1"/>
</dbReference>
<dbReference type="PROSITE" id="PS51205">
    <property type="entry name" value="VPS9"/>
    <property type="match status" value="1"/>
</dbReference>
<reference evidence="9 10" key="1">
    <citation type="submission" date="2012-05" db="EMBL/GenBank/DDBJ databases">
        <title>Recombination and specialization in a pathogen metapopulation.</title>
        <authorList>
            <person name="Gardiner A."/>
            <person name="Kemen E."/>
            <person name="Schultz-Larsen T."/>
            <person name="MacLean D."/>
            <person name="Van Oosterhout C."/>
            <person name="Jones J.D.G."/>
        </authorList>
    </citation>
    <scope>NUCLEOTIDE SEQUENCE [LARGE SCALE GENOMIC DNA]</scope>
    <source>
        <strain evidence="9 10">Ac Nc2</strain>
    </source>
</reference>
<evidence type="ECO:0008006" key="11">
    <source>
        <dbReference type="Google" id="ProtNLM"/>
    </source>
</evidence>
<dbReference type="GO" id="GO:0007264">
    <property type="term" value="P:small GTPase-mediated signal transduction"/>
    <property type="evidence" value="ECO:0007669"/>
    <property type="project" value="InterPro"/>
</dbReference>
<dbReference type="Pfam" id="PF02204">
    <property type="entry name" value="VPS9"/>
    <property type="match status" value="1"/>
</dbReference>
<evidence type="ECO:0000259" key="7">
    <source>
        <dbReference type="PROSITE" id="PS50009"/>
    </source>
</evidence>
<dbReference type="GO" id="GO:0005085">
    <property type="term" value="F:guanyl-nucleotide exchange factor activity"/>
    <property type="evidence" value="ECO:0007669"/>
    <property type="project" value="UniProtKB-KW"/>
</dbReference>
<evidence type="ECO:0000256" key="3">
    <source>
        <dbReference type="PROSITE-ProRule" id="PRU00023"/>
    </source>
</evidence>
<keyword evidence="2 3" id="KW-0040">ANK repeat</keyword>
<feature type="region of interest" description="Disordered" evidence="5">
    <location>
        <begin position="185"/>
        <end position="206"/>
    </location>
</feature>
<dbReference type="InterPro" id="IPR003123">
    <property type="entry name" value="VPS9"/>
</dbReference>
<comment type="caution">
    <text evidence="9">The sequence shown here is derived from an EMBL/GenBank/DDBJ whole genome shotgun (WGS) entry which is preliminary data.</text>
</comment>
<evidence type="ECO:0000259" key="6">
    <source>
        <dbReference type="PROSITE" id="PS50003"/>
    </source>
</evidence>
<dbReference type="SUPFAM" id="SSF48403">
    <property type="entry name" value="Ankyrin repeat"/>
    <property type="match status" value="2"/>
</dbReference>
<dbReference type="SMART" id="SM00233">
    <property type="entry name" value="PH"/>
    <property type="match status" value="1"/>
</dbReference>
<dbReference type="Gene3D" id="1.20.1050.80">
    <property type="entry name" value="VPS9 domain"/>
    <property type="match status" value="1"/>
</dbReference>
<accession>A0A024GSH6</accession>
<dbReference type="PANTHER" id="PTHR24166">
    <property type="entry name" value="ROLLING PEBBLES, ISOFORM B"/>
    <property type="match status" value="1"/>
</dbReference>
<feature type="repeat" description="ANK" evidence="3">
    <location>
        <begin position="1044"/>
        <end position="1076"/>
    </location>
</feature>
<dbReference type="Pfam" id="PF00169">
    <property type="entry name" value="PH"/>
    <property type="match status" value="1"/>
</dbReference>
<evidence type="ECO:0000256" key="2">
    <source>
        <dbReference type="ARBA" id="ARBA00023043"/>
    </source>
</evidence>